<dbReference type="RefSeq" id="WP_313986519.1">
    <property type="nucleotide sequence ID" value="NZ_JASJOS010000016.1"/>
</dbReference>
<dbReference type="Pfam" id="PF05170">
    <property type="entry name" value="AsmA"/>
    <property type="match status" value="1"/>
</dbReference>
<protein>
    <submittedName>
        <fullName evidence="4">AsmA-like C-terminal region-containing protein</fullName>
    </submittedName>
</protein>
<evidence type="ECO:0000256" key="2">
    <source>
        <dbReference type="SAM" id="Phobius"/>
    </source>
</evidence>
<evidence type="ECO:0000313" key="4">
    <source>
        <dbReference type="EMBL" id="MDJ1484809.1"/>
    </source>
</evidence>
<dbReference type="InterPro" id="IPR052894">
    <property type="entry name" value="AsmA-related"/>
</dbReference>
<keyword evidence="2" id="KW-0472">Membrane</keyword>
<keyword evidence="2" id="KW-1133">Transmembrane helix</keyword>
<name>A0AAE3QXY7_9BACT</name>
<dbReference type="PANTHER" id="PTHR30441">
    <property type="entry name" value="DUF748 DOMAIN-CONTAINING PROTEIN"/>
    <property type="match status" value="1"/>
</dbReference>
<dbReference type="GO" id="GO:0090313">
    <property type="term" value="P:regulation of protein targeting to membrane"/>
    <property type="evidence" value="ECO:0007669"/>
    <property type="project" value="TreeGrafter"/>
</dbReference>
<feature type="compositionally biased region" description="Basic and acidic residues" evidence="1">
    <location>
        <begin position="825"/>
        <end position="834"/>
    </location>
</feature>
<sequence length="834" mass="94966">MSRSLLWIKRLFLYGGSTLIGLAVLLTIIIQVYQDDIIQKIIVEVNKGLKTRVEIAKIEVSLWQNFPHLSIVCQNIRIQGSLPARSQQLAQAGNLSFLFSLSNLFGDDLAIDQIILQDAEVQLYTNAKEEVNYDIVKSSSDKQSSSSDDVQFDLRRIRLQNVKFSYIDQSIAQDHRFLIQKTDARLFVKNEDYLIYLKGDLQSQYIRTGKDAYFVNKQLHLNSEMQYDYKKRKLLIQPSQVFVNSSEFQVMGYHVAKPYSFIDLQIEGKKTDIQTITSLLPESISKTYASYQSQGEIYFKGSVIGYTEGRSIPKVDVQFGCRNASVYETRLKKRIEQANLTGAYSNGNKQNRSSSSLTLKNIKGKLDGRSFSGNVSLQNFDNPHLAFDFKGTLDIGAVTAFFPYGIRDGSGLLTANFRFEGNLSDLRSQLQRRFVRTSGTIQLNNVAFTLTQRPLRLTRLSGDFSFNQSDLVIQRFSGYAGNSDFQLKGRFENILSYLLLDDQALRIVADLQSGVLNLDELLAENPTKVAQSTTQYRFRLSRQLDLALTYQVNKMHLRRFQAQNIQGDLDVHDGVARSKGIQLQLADGTMNLSIGMDARKPEQVQLSTNAELNNIQIDKVFYMFEDFGQDFIRSQHVRGKVNAHIQTYLVLNEHLISDNKKLVAEAFTTIRDGQLVNFEPMQKLSRFIKASELANLMFGEMQNNIHIEKGNVFIPLMEINSNIANISVQGTHSFDNVMDYHLRIPLKTFFQKRKTVETSSQTSGGTNLFLRINGTADNYKIGYDSKAMRDKMKVDMQARTTIEEKSNTRQSFLTPARPAKVSPPKPKEEEYFDF</sequence>
<dbReference type="AlphaFoldDB" id="A0AAE3QXY7"/>
<proteinExistence type="predicted"/>
<dbReference type="InterPro" id="IPR007844">
    <property type="entry name" value="AsmA"/>
</dbReference>
<accession>A0AAE3QXY7</accession>
<evidence type="ECO:0000259" key="3">
    <source>
        <dbReference type="Pfam" id="PF05170"/>
    </source>
</evidence>
<evidence type="ECO:0000256" key="1">
    <source>
        <dbReference type="SAM" id="MobiDB-lite"/>
    </source>
</evidence>
<keyword evidence="2" id="KW-0812">Transmembrane</keyword>
<feature type="domain" description="AsmA" evidence="3">
    <location>
        <begin position="20"/>
        <end position="173"/>
    </location>
</feature>
<comment type="caution">
    <text evidence="4">The sequence shown here is derived from an EMBL/GenBank/DDBJ whole genome shotgun (WGS) entry which is preliminary data.</text>
</comment>
<dbReference type="Proteomes" id="UP001241110">
    <property type="component" value="Unassembled WGS sequence"/>
</dbReference>
<gene>
    <name evidence="4" type="ORF">QNI16_30190</name>
</gene>
<evidence type="ECO:0000313" key="5">
    <source>
        <dbReference type="Proteomes" id="UP001241110"/>
    </source>
</evidence>
<feature type="region of interest" description="Disordered" evidence="1">
    <location>
        <begin position="801"/>
        <end position="834"/>
    </location>
</feature>
<dbReference type="PANTHER" id="PTHR30441:SF8">
    <property type="entry name" value="DUF748 DOMAIN-CONTAINING PROTEIN"/>
    <property type="match status" value="1"/>
</dbReference>
<dbReference type="EMBL" id="JASJOS010000016">
    <property type="protein sequence ID" value="MDJ1484809.1"/>
    <property type="molecule type" value="Genomic_DNA"/>
</dbReference>
<dbReference type="GO" id="GO:0005886">
    <property type="term" value="C:plasma membrane"/>
    <property type="evidence" value="ECO:0007669"/>
    <property type="project" value="TreeGrafter"/>
</dbReference>
<organism evidence="4 5">
    <name type="scientific">Xanthocytophaga flava</name>
    <dbReference type="NCBI Taxonomy" id="3048013"/>
    <lineage>
        <taxon>Bacteria</taxon>
        <taxon>Pseudomonadati</taxon>
        <taxon>Bacteroidota</taxon>
        <taxon>Cytophagia</taxon>
        <taxon>Cytophagales</taxon>
        <taxon>Rhodocytophagaceae</taxon>
        <taxon>Xanthocytophaga</taxon>
    </lineage>
</organism>
<reference evidence="4" key="1">
    <citation type="submission" date="2023-05" db="EMBL/GenBank/DDBJ databases">
        <authorList>
            <person name="Zhang X."/>
        </authorList>
    </citation>
    <scope>NUCLEOTIDE SEQUENCE</scope>
    <source>
        <strain evidence="4">YF14B1</strain>
    </source>
</reference>
<feature type="transmembrane region" description="Helical" evidence="2">
    <location>
        <begin position="12"/>
        <end position="33"/>
    </location>
</feature>